<reference evidence="1 2" key="1">
    <citation type="submission" date="2024-01" db="EMBL/GenBank/DDBJ databases">
        <title>Mariniflexile litorale sp. nov., isolated from the shallow sediments of the Sea of Japan.</title>
        <authorList>
            <person name="Romanenko L."/>
            <person name="Bystritskaya E."/>
            <person name="Isaeva M."/>
        </authorList>
    </citation>
    <scope>NUCLEOTIDE SEQUENCE [LARGE SCALE GENOMIC DNA]</scope>
    <source>
        <strain evidence="1 2">KCTC 32427</strain>
    </source>
</reference>
<comment type="caution">
    <text evidence="1">The sequence shown here is derived from an EMBL/GenBank/DDBJ whole genome shotgun (WGS) entry which is preliminary data.</text>
</comment>
<evidence type="ECO:0000313" key="1">
    <source>
        <dbReference type="EMBL" id="MEN3325087.1"/>
    </source>
</evidence>
<dbReference type="Proteomes" id="UP001416393">
    <property type="component" value="Unassembled WGS sequence"/>
</dbReference>
<dbReference type="EMBL" id="JAZHYP010000011">
    <property type="protein sequence ID" value="MEN3325087.1"/>
    <property type="molecule type" value="Genomic_DNA"/>
</dbReference>
<accession>A0ABV0ADC1</accession>
<sequence length="206" mass="20646">NANLTGPITSVGNATSVASQTGTGSTFVMNTSPTLAGTPLAPTATAGTNTTQIATTAFVAVANSTNANLTGPITSVGNATSVASQTGTGSTFVMNTSPTLTGTPLAPTATAGTNTTQIATTAFVATAVNGNLVREVADEFSATASQTSFALTQTPSVNSKVKMYVNGIRISNTAYSVTGSTLTYVPANNGGYNLTAGDRIQMDFYY</sequence>
<evidence type="ECO:0008006" key="3">
    <source>
        <dbReference type="Google" id="ProtNLM"/>
    </source>
</evidence>
<evidence type="ECO:0000313" key="2">
    <source>
        <dbReference type="Proteomes" id="UP001416393"/>
    </source>
</evidence>
<name>A0ABV0ADC1_9FLAO</name>
<dbReference type="RefSeq" id="WP_346242887.1">
    <property type="nucleotide sequence ID" value="NZ_JAZHYP010000011.1"/>
</dbReference>
<keyword evidence="2" id="KW-1185">Reference proteome</keyword>
<proteinExistence type="predicted"/>
<gene>
    <name evidence="1" type="ORF">VP395_15220</name>
</gene>
<protein>
    <recommendedName>
        <fullName evidence="3">DUF4183 domain-containing protein</fullName>
    </recommendedName>
</protein>
<organism evidence="1 2">
    <name type="scientific">Mariniflexile soesokkakense</name>
    <dbReference type="NCBI Taxonomy" id="1343160"/>
    <lineage>
        <taxon>Bacteria</taxon>
        <taxon>Pseudomonadati</taxon>
        <taxon>Bacteroidota</taxon>
        <taxon>Flavobacteriia</taxon>
        <taxon>Flavobacteriales</taxon>
        <taxon>Flavobacteriaceae</taxon>
        <taxon>Mariniflexile</taxon>
    </lineage>
</organism>
<feature type="non-terminal residue" evidence="1">
    <location>
        <position position="1"/>
    </location>
</feature>